<dbReference type="Pfam" id="PF02616">
    <property type="entry name" value="SMC_ScpA"/>
    <property type="match status" value="1"/>
</dbReference>
<accession>A0A6J6SEZ4</accession>
<name>A0A6J6SEZ4_9ZZZZ</name>
<dbReference type="EMBL" id="CAEZYH010000129">
    <property type="protein sequence ID" value="CAB4733313.1"/>
    <property type="molecule type" value="Genomic_DNA"/>
</dbReference>
<sequence length="379" mass="42351">MALYENSCYFRVETNCEKRGGKFESARAQDARTIGHCERMKVDNAMEGVAFVLAYDPIAQSAKIIAQMDDSGGLDTGQDARHGSRITALYRLLGLIQSCLMSRFCRFTCSEPALAISLNAMAVDVSTPVFEGPFDLLLHLILKEQVDIYEINLSIIVDSYLAEIAKLDSLDLELATEFLLIAATLVELKARRLLPGREDIDIDEELGLWEERDLLLARLLECKTFKDVGQVFAQLADAADRSYPRHAGPDERFIELMPDLLEGVKPKQVLAAYMRAVTPKVVPHIDLFHMGVIKASVADALAELIDELPRIRRISFSHLTADLVDRIEVIVRFLALLELFKQGFVELEQAERFGDIDIVWVGDDESVSVGSLPIDDYEG</sequence>
<reference evidence="1" key="1">
    <citation type="submission" date="2020-05" db="EMBL/GenBank/DDBJ databases">
        <authorList>
            <person name="Chiriac C."/>
            <person name="Salcher M."/>
            <person name="Ghai R."/>
            <person name="Kavagutti S V."/>
        </authorList>
    </citation>
    <scope>NUCLEOTIDE SEQUENCE</scope>
</reference>
<proteinExistence type="predicted"/>
<gene>
    <name evidence="1" type="ORF">UFOPK2658_01822</name>
</gene>
<dbReference type="AlphaFoldDB" id="A0A6J6SEZ4"/>
<protein>
    <submittedName>
        <fullName evidence="1">Unannotated protein</fullName>
    </submittedName>
</protein>
<dbReference type="InterPro" id="IPR003768">
    <property type="entry name" value="ScpA"/>
</dbReference>
<dbReference type="InterPro" id="IPR023093">
    <property type="entry name" value="ScpA-like_C"/>
</dbReference>
<dbReference type="PANTHER" id="PTHR33969">
    <property type="entry name" value="SEGREGATION AND CONDENSATION PROTEIN A"/>
    <property type="match status" value="1"/>
</dbReference>
<dbReference type="Gene3D" id="1.10.10.580">
    <property type="entry name" value="Structural maintenance of chromosome 1. Chain E"/>
    <property type="match status" value="1"/>
</dbReference>
<dbReference type="PANTHER" id="PTHR33969:SF2">
    <property type="entry name" value="SEGREGATION AND CONDENSATION PROTEIN A"/>
    <property type="match status" value="1"/>
</dbReference>
<organism evidence="1">
    <name type="scientific">freshwater metagenome</name>
    <dbReference type="NCBI Taxonomy" id="449393"/>
    <lineage>
        <taxon>unclassified sequences</taxon>
        <taxon>metagenomes</taxon>
        <taxon>ecological metagenomes</taxon>
    </lineage>
</organism>
<evidence type="ECO:0000313" key="1">
    <source>
        <dbReference type="EMBL" id="CAB4733313.1"/>
    </source>
</evidence>
<dbReference type="Gene3D" id="6.10.250.2410">
    <property type="match status" value="1"/>
</dbReference>